<dbReference type="Gene3D" id="1.10.287.130">
    <property type="match status" value="1"/>
</dbReference>
<feature type="domain" description="Histidine kinase" evidence="3">
    <location>
        <begin position="57"/>
        <end position="279"/>
    </location>
</feature>
<organism evidence="4 5">
    <name type="scientific">Burkholderia pseudomallei (strain 1710b)</name>
    <dbReference type="NCBI Taxonomy" id="320372"/>
    <lineage>
        <taxon>Bacteria</taxon>
        <taxon>Pseudomonadati</taxon>
        <taxon>Pseudomonadota</taxon>
        <taxon>Betaproteobacteria</taxon>
        <taxon>Burkholderiales</taxon>
        <taxon>Burkholderiaceae</taxon>
        <taxon>Burkholderia</taxon>
        <taxon>pseudomallei group</taxon>
    </lineage>
</organism>
<dbReference type="InterPro" id="IPR036097">
    <property type="entry name" value="HisK_dim/P_sf"/>
</dbReference>
<dbReference type="InterPro" id="IPR052023">
    <property type="entry name" value="Histidine_kinase_KdpD"/>
</dbReference>
<dbReference type="GO" id="GO:0005886">
    <property type="term" value="C:plasma membrane"/>
    <property type="evidence" value="ECO:0007669"/>
    <property type="project" value="TreeGrafter"/>
</dbReference>
<dbReference type="GO" id="GO:0000155">
    <property type="term" value="F:phosphorelay sensor kinase activity"/>
    <property type="evidence" value="ECO:0007669"/>
    <property type="project" value="InterPro"/>
</dbReference>
<gene>
    <name evidence="4" type="ordered locus">BURPS1710b_A0876</name>
</gene>
<evidence type="ECO:0000256" key="1">
    <source>
        <dbReference type="ARBA" id="ARBA00000085"/>
    </source>
</evidence>
<accession>Q3JK69</accession>
<dbReference type="CDD" id="cd00082">
    <property type="entry name" value="HisKA"/>
    <property type="match status" value="1"/>
</dbReference>
<dbReference type="PANTHER" id="PTHR45569:SF1">
    <property type="entry name" value="SENSOR PROTEIN KDPD"/>
    <property type="match status" value="1"/>
</dbReference>
<dbReference type="Proteomes" id="UP000002700">
    <property type="component" value="Chromosome II"/>
</dbReference>
<proteinExistence type="predicted"/>
<dbReference type="AlphaFoldDB" id="Q3JK69"/>
<dbReference type="SMART" id="SM00388">
    <property type="entry name" value="HisKA"/>
    <property type="match status" value="1"/>
</dbReference>
<dbReference type="InterPro" id="IPR005467">
    <property type="entry name" value="His_kinase_dom"/>
</dbReference>
<dbReference type="EC" id="2.7.13.3" evidence="2"/>
<name>Q3JK69_BURP1</name>
<sequence>MWRPSGPYNVDSPVITISLKGNTVIPSAEPAAALLRERAARYAAEVALFVRDHALSVASHDLRSPLNAMHSWAYVLERRLTASDENLARALDGIRIGIEQQTKLLETTIDAPRAETRSLPIARAGVALDALADECAALARIALGDARGTAVTIASPMRPASLECDRERVAQALWSMLTFAIEASAPGGEVALGCDGPADAARLNVTFLARLPALTDATLPHVFETFARREALAERQGERPAAVFALAQRVARAHGGAFAQEPNPLADGARATLALTIPAARA</sequence>
<comment type="catalytic activity">
    <reaction evidence="1">
        <text>ATP + protein L-histidine = ADP + protein N-phospho-L-histidine.</text>
        <dbReference type="EC" id="2.7.13.3"/>
    </reaction>
</comment>
<dbReference type="InterPro" id="IPR003661">
    <property type="entry name" value="HisK_dim/P_dom"/>
</dbReference>
<keyword evidence="4" id="KW-0808">Transferase</keyword>
<dbReference type="KEGG" id="bpm:BURPS1710b_A0876"/>
<dbReference type="InterPro" id="IPR036890">
    <property type="entry name" value="HATPase_C_sf"/>
</dbReference>
<evidence type="ECO:0000313" key="5">
    <source>
        <dbReference type="Proteomes" id="UP000002700"/>
    </source>
</evidence>
<dbReference type="SUPFAM" id="SSF47384">
    <property type="entry name" value="Homodimeric domain of signal transducing histidine kinase"/>
    <property type="match status" value="1"/>
</dbReference>
<dbReference type="HOGENOM" id="CLU_000445_89_11_4"/>
<reference evidence="4 5" key="1">
    <citation type="submission" date="2005-09" db="EMBL/GenBank/DDBJ databases">
        <authorList>
            <person name="Woods D.E."/>
            <person name="Nierman W.C."/>
        </authorList>
    </citation>
    <scope>NUCLEOTIDE SEQUENCE [LARGE SCALE GENOMIC DNA]</scope>
    <source>
        <strain evidence="4 5">1710b</strain>
    </source>
</reference>
<dbReference type="Pfam" id="PF00512">
    <property type="entry name" value="HisKA"/>
    <property type="match status" value="1"/>
</dbReference>
<dbReference type="EMBL" id="CP000125">
    <property type="protein sequence ID" value="ABA53195.1"/>
    <property type="molecule type" value="Genomic_DNA"/>
</dbReference>
<dbReference type="Gene3D" id="3.30.565.10">
    <property type="entry name" value="Histidine kinase-like ATPase, C-terminal domain"/>
    <property type="match status" value="1"/>
</dbReference>
<evidence type="ECO:0000259" key="3">
    <source>
        <dbReference type="PROSITE" id="PS50109"/>
    </source>
</evidence>
<dbReference type="EnsemblBacteria" id="ABA53195">
    <property type="protein sequence ID" value="ABA53195"/>
    <property type="gene ID" value="BURPS1710b_A0876"/>
</dbReference>
<evidence type="ECO:0000256" key="2">
    <source>
        <dbReference type="ARBA" id="ARBA00012438"/>
    </source>
</evidence>
<dbReference type="SUPFAM" id="SSF55874">
    <property type="entry name" value="ATPase domain of HSP90 chaperone/DNA topoisomerase II/histidine kinase"/>
    <property type="match status" value="1"/>
</dbReference>
<dbReference type="PANTHER" id="PTHR45569">
    <property type="entry name" value="SENSOR PROTEIN KDPD"/>
    <property type="match status" value="1"/>
</dbReference>
<protein>
    <recommendedName>
        <fullName evidence="2">histidine kinase</fullName>
        <ecNumber evidence="2">2.7.13.3</ecNumber>
    </recommendedName>
</protein>
<evidence type="ECO:0000313" key="4">
    <source>
        <dbReference type="EMBL" id="ABA53195.1"/>
    </source>
</evidence>
<keyword evidence="4" id="KW-0418">Kinase</keyword>
<dbReference type="PROSITE" id="PS50109">
    <property type="entry name" value="HIS_KIN"/>
    <property type="match status" value="1"/>
</dbReference>